<dbReference type="PANTHER" id="PTHR30055">
    <property type="entry name" value="HTH-TYPE TRANSCRIPTIONAL REGULATOR RUTR"/>
    <property type="match status" value="1"/>
</dbReference>
<dbReference type="AlphaFoldDB" id="A0A2T5VI00"/>
<dbReference type="PANTHER" id="PTHR30055:SF148">
    <property type="entry name" value="TETR-FAMILY TRANSCRIPTIONAL REGULATOR"/>
    <property type="match status" value="1"/>
</dbReference>
<dbReference type="EMBL" id="QAYG01000001">
    <property type="protein sequence ID" value="PTW63385.1"/>
    <property type="molecule type" value="Genomic_DNA"/>
</dbReference>
<sequence length="211" mass="22710">MSNRQQIPHGRKRTNSRERIIDAAIDLCCMEGVRHLSLDAVAERAGLSKGGLLYNFSSKSALLQAMVTRHVETLGAAVAQSSIKTACDGQPNARIRAYVMAVRDLLAGKGSAPAGFLAAIAEEPQLLDPVRLHNEQLVRDITDESESPDLAVFAFLTVEGIRSMRLFDLSPFDDPTLLGYLDKMIDLLGRAETPPIIAATPGHPPPQGSVG</sequence>
<evidence type="ECO:0000256" key="1">
    <source>
        <dbReference type="ARBA" id="ARBA00023125"/>
    </source>
</evidence>
<gene>
    <name evidence="4" type="ORF">C8N35_1011438</name>
</gene>
<dbReference type="Proteomes" id="UP000244081">
    <property type="component" value="Unassembled WGS sequence"/>
</dbReference>
<dbReference type="GO" id="GO:0003700">
    <property type="term" value="F:DNA-binding transcription factor activity"/>
    <property type="evidence" value="ECO:0007669"/>
    <property type="project" value="TreeGrafter"/>
</dbReference>
<evidence type="ECO:0000256" key="2">
    <source>
        <dbReference type="PROSITE-ProRule" id="PRU00335"/>
    </source>
</evidence>
<dbReference type="Pfam" id="PF17937">
    <property type="entry name" value="TetR_C_28"/>
    <property type="match status" value="1"/>
</dbReference>
<comment type="caution">
    <text evidence="4">The sequence shown here is derived from an EMBL/GenBank/DDBJ whole genome shotgun (WGS) entry which is preliminary data.</text>
</comment>
<accession>A0A2T5VI00</accession>
<dbReference type="Gene3D" id="1.10.357.10">
    <property type="entry name" value="Tetracycline Repressor, domain 2"/>
    <property type="match status" value="1"/>
</dbReference>
<dbReference type="InterPro" id="IPR041479">
    <property type="entry name" value="TetR_CgmR_C"/>
</dbReference>
<name>A0A2T5VI00_9HYPH</name>
<evidence type="ECO:0000259" key="3">
    <source>
        <dbReference type="PROSITE" id="PS50977"/>
    </source>
</evidence>
<dbReference type="PROSITE" id="PS50977">
    <property type="entry name" value="HTH_TETR_2"/>
    <property type="match status" value="1"/>
</dbReference>
<reference evidence="4 5" key="1">
    <citation type="submission" date="2018-04" db="EMBL/GenBank/DDBJ databases">
        <title>Genomic Encyclopedia of Archaeal and Bacterial Type Strains, Phase II (KMG-II): from individual species to whole genera.</title>
        <authorList>
            <person name="Goeker M."/>
        </authorList>
    </citation>
    <scope>NUCLEOTIDE SEQUENCE [LARGE SCALE GENOMIC DNA]</scope>
    <source>
        <strain evidence="4 5">DSM 23382</strain>
    </source>
</reference>
<keyword evidence="5" id="KW-1185">Reference proteome</keyword>
<dbReference type="PRINTS" id="PR00455">
    <property type="entry name" value="HTHTETR"/>
</dbReference>
<dbReference type="SUPFAM" id="SSF46689">
    <property type="entry name" value="Homeodomain-like"/>
    <property type="match status" value="1"/>
</dbReference>
<feature type="DNA-binding region" description="H-T-H motif" evidence="2">
    <location>
        <begin position="37"/>
        <end position="56"/>
    </location>
</feature>
<dbReference type="Pfam" id="PF00440">
    <property type="entry name" value="TetR_N"/>
    <property type="match status" value="1"/>
</dbReference>
<protein>
    <submittedName>
        <fullName evidence="4">TetR family transcriptional regulator</fullName>
    </submittedName>
</protein>
<dbReference type="InterPro" id="IPR001647">
    <property type="entry name" value="HTH_TetR"/>
</dbReference>
<evidence type="ECO:0000313" key="5">
    <source>
        <dbReference type="Proteomes" id="UP000244081"/>
    </source>
</evidence>
<dbReference type="GO" id="GO:0000976">
    <property type="term" value="F:transcription cis-regulatory region binding"/>
    <property type="evidence" value="ECO:0007669"/>
    <property type="project" value="TreeGrafter"/>
</dbReference>
<dbReference type="RefSeq" id="WP_281261766.1">
    <property type="nucleotide sequence ID" value="NZ_QAYG01000001.1"/>
</dbReference>
<proteinExistence type="predicted"/>
<dbReference type="InterPro" id="IPR050109">
    <property type="entry name" value="HTH-type_TetR-like_transc_reg"/>
</dbReference>
<evidence type="ECO:0000313" key="4">
    <source>
        <dbReference type="EMBL" id="PTW63385.1"/>
    </source>
</evidence>
<keyword evidence="1 2" id="KW-0238">DNA-binding</keyword>
<organism evidence="4 5">
    <name type="scientific">Breoghania corrubedonensis</name>
    <dbReference type="NCBI Taxonomy" id="665038"/>
    <lineage>
        <taxon>Bacteria</taxon>
        <taxon>Pseudomonadati</taxon>
        <taxon>Pseudomonadota</taxon>
        <taxon>Alphaproteobacteria</taxon>
        <taxon>Hyphomicrobiales</taxon>
        <taxon>Stappiaceae</taxon>
        <taxon>Breoghania</taxon>
    </lineage>
</organism>
<feature type="domain" description="HTH tetR-type" evidence="3">
    <location>
        <begin position="14"/>
        <end position="74"/>
    </location>
</feature>
<dbReference type="InterPro" id="IPR009057">
    <property type="entry name" value="Homeodomain-like_sf"/>
</dbReference>